<dbReference type="InterPro" id="IPR037143">
    <property type="entry name" value="4-PPantetheinyl_Trfase_dom_sf"/>
</dbReference>
<dbReference type="GO" id="GO:0005829">
    <property type="term" value="C:cytosol"/>
    <property type="evidence" value="ECO:0007669"/>
    <property type="project" value="TreeGrafter"/>
</dbReference>
<evidence type="ECO:0000256" key="7">
    <source>
        <dbReference type="ARBA" id="ARBA00022832"/>
    </source>
</evidence>
<evidence type="ECO:0000256" key="9">
    <source>
        <dbReference type="ARBA" id="ARBA00023098"/>
    </source>
</evidence>
<dbReference type="InterPro" id="IPR004568">
    <property type="entry name" value="Ppantetheine-prot_Trfase_dom"/>
</dbReference>
<dbReference type="AlphaFoldDB" id="A0A2P6MHY7"/>
<dbReference type="Pfam" id="PF01648">
    <property type="entry name" value="ACPS"/>
    <property type="match status" value="1"/>
</dbReference>
<dbReference type="SUPFAM" id="SSF56214">
    <property type="entry name" value="4'-phosphopantetheinyl transferase"/>
    <property type="match status" value="1"/>
</dbReference>
<comment type="function">
    <text evidence="11">Transfers the 4'-phosphopantetheine moiety from coenzyme A to a Ser of acyl-carrier-protein.</text>
</comment>
<comment type="similarity">
    <text evidence="11">Belongs to the P-Pant transferase superfamily. AcpS family.</text>
</comment>
<keyword evidence="10 11" id="KW-0275">Fatty acid biosynthesis</keyword>
<keyword evidence="3 11" id="KW-0963">Cytoplasm</keyword>
<dbReference type="InterPro" id="IPR002582">
    <property type="entry name" value="ACPS"/>
</dbReference>
<dbReference type="InterPro" id="IPR050559">
    <property type="entry name" value="P-Pant_transferase_sf"/>
</dbReference>
<evidence type="ECO:0000256" key="6">
    <source>
        <dbReference type="ARBA" id="ARBA00022723"/>
    </source>
</evidence>
<sequence>MIEGTGIDVIEIERVEKAGKRLAERVLTDMERQEFERLEGRRRWEYLAGRYCVKEAYAKANGTGIGTNVSFQDITTVRSENGRPYLTVRREARRLHVSISHTHDLACAQVIIES</sequence>
<keyword evidence="4 11" id="KW-0444">Lipid biosynthesis</keyword>
<evidence type="ECO:0000256" key="4">
    <source>
        <dbReference type="ARBA" id="ARBA00022516"/>
    </source>
</evidence>
<keyword evidence="5 11" id="KW-0808">Transferase</keyword>
<dbReference type="GO" id="GO:0008897">
    <property type="term" value="F:holo-[acyl-carrier-protein] synthase activity"/>
    <property type="evidence" value="ECO:0007669"/>
    <property type="project" value="UniProtKB-UniRule"/>
</dbReference>
<dbReference type="Proteomes" id="UP000243650">
    <property type="component" value="Unassembled WGS sequence"/>
</dbReference>
<name>A0A2P6MHY7_ALKUR</name>
<evidence type="ECO:0000256" key="1">
    <source>
        <dbReference type="ARBA" id="ARBA00001946"/>
    </source>
</evidence>
<feature type="domain" description="4'-phosphopantetheinyl transferase" evidence="12">
    <location>
        <begin position="5"/>
        <end position="108"/>
    </location>
</feature>
<comment type="subcellular location">
    <subcellularLocation>
        <location evidence="11">Cytoplasm</location>
    </subcellularLocation>
</comment>
<dbReference type="EMBL" id="PVNS01000005">
    <property type="protein sequence ID" value="PRO65901.1"/>
    <property type="molecule type" value="Genomic_DNA"/>
</dbReference>
<reference evidence="13 14" key="1">
    <citation type="submission" date="2018-03" db="EMBL/GenBank/DDBJ databases">
        <title>Bacillus urumqiensis sp. nov., a moderately haloalkaliphilic bacterium isolated from a salt lake.</title>
        <authorList>
            <person name="Zhao B."/>
            <person name="Liao Z."/>
        </authorList>
    </citation>
    <scope>NUCLEOTIDE SEQUENCE [LARGE SCALE GENOMIC DNA]</scope>
    <source>
        <strain evidence="13 14">BZ-SZ-XJ18</strain>
    </source>
</reference>
<dbReference type="InterPro" id="IPR008278">
    <property type="entry name" value="4-PPantetheinyl_Trfase_dom"/>
</dbReference>
<gene>
    <name evidence="11 13" type="primary">acpS</name>
    <name evidence="13" type="ORF">C6I21_06235</name>
</gene>
<comment type="similarity">
    <text evidence="2">Belongs to the P-Pant transferase superfamily. Gsp/Sfp/HetI/AcpT family.</text>
</comment>
<keyword evidence="9 11" id="KW-0443">Lipid metabolism</keyword>
<keyword evidence="7 11" id="KW-0276">Fatty acid metabolism</keyword>
<evidence type="ECO:0000256" key="10">
    <source>
        <dbReference type="ARBA" id="ARBA00023160"/>
    </source>
</evidence>
<evidence type="ECO:0000259" key="12">
    <source>
        <dbReference type="Pfam" id="PF01648"/>
    </source>
</evidence>
<dbReference type="PANTHER" id="PTHR12215:SF10">
    <property type="entry name" value="L-AMINOADIPATE-SEMIALDEHYDE DEHYDROGENASE-PHOSPHOPANTETHEINYL TRANSFERASE"/>
    <property type="match status" value="1"/>
</dbReference>
<accession>A0A2P6MHY7</accession>
<dbReference type="GO" id="GO:0019878">
    <property type="term" value="P:lysine biosynthetic process via aminoadipic acid"/>
    <property type="evidence" value="ECO:0007669"/>
    <property type="project" value="TreeGrafter"/>
</dbReference>
<comment type="cofactor">
    <cofactor evidence="1 11">
        <name>Mg(2+)</name>
        <dbReference type="ChEBI" id="CHEBI:18420"/>
    </cofactor>
</comment>
<evidence type="ECO:0000256" key="5">
    <source>
        <dbReference type="ARBA" id="ARBA00022679"/>
    </source>
</evidence>
<evidence type="ECO:0000256" key="8">
    <source>
        <dbReference type="ARBA" id="ARBA00022842"/>
    </source>
</evidence>
<dbReference type="HAMAP" id="MF_00101">
    <property type="entry name" value="AcpS"/>
    <property type="match status" value="1"/>
</dbReference>
<evidence type="ECO:0000256" key="11">
    <source>
        <dbReference type="HAMAP-Rule" id="MF_00101"/>
    </source>
</evidence>
<keyword evidence="6 11" id="KW-0479">Metal-binding</keyword>
<feature type="binding site" evidence="11">
    <location>
        <position position="8"/>
    </location>
    <ligand>
        <name>Mg(2+)</name>
        <dbReference type="ChEBI" id="CHEBI:18420"/>
    </ligand>
</feature>
<dbReference type="Gene3D" id="3.90.470.20">
    <property type="entry name" value="4'-phosphopantetheinyl transferase domain"/>
    <property type="match status" value="1"/>
</dbReference>
<evidence type="ECO:0000256" key="3">
    <source>
        <dbReference type="ARBA" id="ARBA00022490"/>
    </source>
</evidence>
<dbReference type="OrthoDB" id="517356at2"/>
<evidence type="ECO:0000256" key="2">
    <source>
        <dbReference type="ARBA" id="ARBA00010990"/>
    </source>
</evidence>
<protein>
    <recommendedName>
        <fullName evidence="11">Holo-[acyl-carrier-protein] synthase</fullName>
        <shortName evidence="11">Holo-ACP synthase</shortName>
        <ecNumber evidence="11">2.7.8.7</ecNumber>
    </recommendedName>
    <alternativeName>
        <fullName evidence="11">4'-phosphopantetheinyl transferase AcpS</fullName>
    </alternativeName>
</protein>
<comment type="caution">
    <text evidence="13">The sequence shown here is derived from an EMBL/GenBank/DDBJ whole genome shotgun (WGS) entry which is preliminary data.</text>
</comment>
<organism evidence="13 14">
    <name type="scientific">Alkalicoccus urumqiensis</name>
    <name type="common">Bacillus urumqiensis</name>
    <dbReference type="NCBI Taxonomy" id="1548213"/>
    <lineage>
        <taxon>Bacteria</taxon>
        <taxon>Bacillati</taxon>
        <taxon>Bacillota</taxon>
        <taxon>Bacilli</taxon>
        <taxon>Bacillales</taxon>
        <taxon>Bacillaceae</taxon>
        <taxon>Alkalicoccus</taxon>
    </lineage>
</organism>
<keyword evidence="8 11" id="KW-0460">Magnesium</keyword>
<evidence type="ECO:0000313" key="14">
    <source>
        <dbReference type="Proteomes" id="UP000243650"/>
    </source>
</evidence>
<dbReference type="GO" id="GO:0000287">
    <property type="term" value="F:magnesium ion binding"/>
    <property type="evidence" value="ECO:0007669"/>
    <property type="project" value="UniProtKB-UniRule"/>
</dbReference>
<proteinExistence type="inferred from homology"/>
<dbReference type="RefSeq" id="WP_105958585.1">
    <property type="nucleotide sequence ID" value="NZ_PVNS01000005.1"/>
</dbReference>
<evidence type="ECO:0000313" key="13">
    <source>
        <dbReference type="EMBL" id="PRO65901.1"/>
    </source>
</evidence>
<comment type="catalytic activity">
    <reaction evidence="11">
        <text>apo-[ACP] + CoA = holo-[ACP] + adenosine 3',5'-bisphosphate + H(+)</text>
        <dbReference type="Rhea" id="RHEA:12068"/>
        <dbReference type="Rhea" id="RHEA-COMP:9685"/>
        <dbReference type="Rhea" id="RHEA-COMP:9690"/>
        <dbReference type="ChEBI" id="CHEBI:15378"/>
        <dbReference type="ChEBI" id="CHEBI:29999"/>
        <dbReference type="ChEBI" id="CHEBI:57287"/>
        <dbReference type="ChEBI" id="CHEBI:58343"/>
        <dbReference type="ChEBI" id="CHEBI:64479"/>
        <dbReference type="EC" id="2.7.8.7"/>
    </reaction>
</comment>
<dbReference type="NCBIfam" id="TIGR00516">
    <property type="entry name" value="acpS"/>
    <property type="match status" value="1"/>
</dbReference>
<dbReference type="EC" id="2.7.8.7" evidence="11"/>
<dbReference type="NCBIfam" id="TIGR00556">
    <property type="entry name" value="pantethn_trn"/>
    <property type="match status" value="1"/>
</dbReference>
<dbReference type="PANTHER" id="PTHR12215">
    <property type="entry name" value="PHOSPHOPANTETHEINE TRANSFERASE"/>
    <property type="match status" value="1"/>
</dbReference>
<keyword evidence="14" id="KW-1185">Reference proteome</keyword>
<dbReference type="GO" id="GO:0006633">
    <property type="term" value="P:fatty acid biosynthetic process"/>
    <property type="evidence" value="ECO:0007669"/>
    <property type="project" value="UniProtKB-UniRule"/>
</dbReference>
<feature type="binding site" evidence="11">
    <location>
        <position position="55"/>
    </location>
    <ligand>
        <name>Mg(2+)</name>
        <dbReference type="ChEBI" id="CHEBI:18420"/>
    </ligand>
</feature>